<protein>
    <submittedName>
        <fullName evidence="1">Uncharacterized protein</fullName>
    </submittedName>
</protein>
<sequence>MGSGERAASGVGLARLISLGRGGLDHFPAVAGGVAETGIDAAEALHRLLDELDSPCLQLRITRAAVSHRKHEGRHGALRNHGAQRLSRGLVMHGRAGRKQAELERRLFRMLHREPPIRAVAHVRMDAKSELVDIERERFVLIVDIQPHYVDSLVHFDISSIGGRNVPFALRRRFSKTAVVRSGRCAAFRMHAGTWASWRPLARASTRIAPGLRPVTSRNVRPNVPRLSQPVAKAISVMVSPVSRSSVVACSMRRVSRYRCGGTPKARLKQRAKWP</sequence>
<reference evidence="2" key="1">
    <citation type="journal article" date="2010" name="Nat. Biotechnol.">
        <title>Draft genome sequence of the oilseed species Ricinus communis.</title>
        <authorList>
            <person name="Chan A.P."/>
            <person name="Crabtree J."/>
            <person name="Zhao Q."/>
            <person name="Lorenzi H."/>
            <person name="Orvis J."/>
            <person name="Puiu D."/>
            <person name="Melake-Berhan A."/>
            <person name="Jones K.M."/>
            <person name="Redman J."/>
            <person name="Chen G."/>
            <person name="Cahoon E.B."/>
            <person name="Gedil M."/>
            <person name="Stanke M."/>
            <person name="Haas B.J."/>
            <person name="Wortman J.R."/>
            <person name="Fraser-Liggett C.M."/>
            <person name="Ravel J."/>
            <person name="Rabinowicz P.D."/>
        </authorList>
    </citation>
    <scope>NUCLEOTIDE SEQUENCE [LARGE SCALE GENOMIC DNA]</scope>
    <source>
        <strain evidence="2">cv. Hale</strain>
    </source>
</reference>
<evidence type="ECO:0000313" key="1">
    <source>
        <dbReference type="EMBL" id="EEF27589.1"/>
    </source>
</evidence>
<keyword evidence="2" id="KW-1185">Reference proteome</keyword>
<accession>B9T976</accession>
<organism evidence="1 2">
    <name type="scientific">Ricinus communis</name>
    <name type="common">Castor bean</name>
    <dbReference type="NCBI Taxonomy" id="3988"/>
    <lineage>
        <taxon>Eukaryota</taxon>
        <taxon>Viridiplantae</taxon>
        <taxon>Streptophyta</taxon>
        <taxon>Embryophyta</taxon>
        <taxon>Tracheophyta</taxon>
        <taxon>Spermatophyta</taxon>
        <taxon>Magnoliopsida</taxon>
        <taxon>eudicotyledons</taxon>
        <taxon>Gunneridae</taxon>
        <taxon>Pentapetalae</taxon>
        <taxon>rosids</taxon>
        <taxon>fabids</taxon>
        <taxon>Malpighiales</taxon>
        <taxon>Euphorbiaceae</taxon>
        <taxon>Acalyphoideae</taxon>
        <taxon>Acalypheae</taxon>
        <taxon>Ricinus</taxon>
    </lineage>
</organism>
<dbReference type="InParanoid" id="B9T976"/>
<name>B9T976_RICCO</name>
<dbReference type="AlphaFoldDB" id="B9T976"/>
<gene>
    <name evidence="1" type="ORF">RCOM_0055290</name>
</gene>
<dbReference type="Proteomes" id="UP000008311">
    <property type="component" value="Unassembled WGS sequence"/>
</dbReference>
<dbReference type="EMBL" id="EQ975314">
    <property type="protein sequence ID" value="EEF27589.1"/>
    <property type="molecule type" value="Genomic_DNA"/>
</dbReference>
<evidence type="ECO:0000313" key="2">
    <source>
        <dbReference type="Proteomes" id="UP000008311"/>
    </source>
</evidence>
<proteinExistence type="predicted"/>